<keyword evidence="10 11" id="KW-0807">Transducer</keyword>
<keyword evidence="2" id="KW-1003">Cell membrane</keyword>
<evidence type="ECO:0000256" key="7">
    <source>
        <dbReference type="ARBA" id="ARBA00023157"/>
    </source>
</evidence>
<keyword evidence="7" id="KW-1015">Disulfide bond</keyword>
<feature type="transmembrane region" description="Helical" evidence="12">
    <location>
        <begin position="113"/>
        <end position="131"/>
    </location>
</feature>
<dbReference type="PANTHER" id="PTHR24249:SF220">
    <property type="entry name" value="TRACE AMINE-ASSOCIATED RECEPTOR 4"/>
    <property type="match status" value="1"/>
</dbReference>
<dbReference type="GO" id="GO:0005886">
    <property type="term" value="C:plasma membrane"/>
    <property type="evidence" value="ECO:0007669"/>
    <property type="project" value="UniProtKB-SubCell"/>
</dbReference>
<reference evidence="14 15" key="1">
    <citation type="submission" date="2020-06" db="EMBL/GenBank/DDBJ databases">
        <authorList>
            <consortium name="Wellcome Sanger Institute Data Sharing"/>
        </authorList>
    </citation>
    <scope>NUCLEOTIDE SEQUENCE [LARGE SCALE GENOMIC DNA]</scope>
</reference>
<dbReference type="InterPro" id="IPR050569">
    <property type="entry name" value="TAAR"/>
</dbReference>
<keyword evidence="15" id="KW-1185">Reference proteome</keyword>
<keyword evidence="3 11" id="KW-0812">Transmembrane</keyword>
<evidence type="ECO:0000313" key="14">
    <source>
        <dbReference type="Ensembl" id="ENSDCDP00010037177.1"/>
    </source>
</evidence>
<feature type="transmembrane region" description="Helical" evidence="12">
    <location>
        <begin position="152"/>
        <end position="173"/>
    </location>
</feature>
<dbReference type="AlphaFoldDB" id="A0AAY4CVA0"/>
<organism evidence="14 15">
    <name type="scientific">Denticeps clupeoides</name>
    <name type="common">denticle herring</name>
    <dbReference type="NCBI Taxonomy" id="299321"/>
    <lineage>
        <taxon>Eukaryota</taxon>
        <taxon>Metazoa</taxon>
        <taxon>Chordata</taxon>
        <taxon>Craniata</taxon>
        <taxon>Vertebrata</taxon>
        <taxon>Euteleostomi</taxon>
        <taxon>Actinopterygii</taxon>
        <taxon>Neopterygii</taxon>
        <taxon>Teleostei</taxon>
        <taxon>Clupei</taxon>
        <taxon>Clupeiformes</taxon>
        <taxon>Denticipitoidei</taxon>
        <taxon>Denticipitidae</taxon>
        <taxon>Denticeps</taxon>
    </lineage>
</organism>
<reference evidence="14" key="3">
    <citation type="submission" date="2025-09" db="UniProtKB">
        <authorList>
            <consortium name="Ensembl"/>
        </authorList>
    </citation>
    <scope>IDENTIFICATION</scope>
</reference>
<dbReference type="InterPro" id="IPR000276">
    <property type="entry name" value="GPCR_Rhodpsn"/>
</dbReference>
<accession>A0AAY4CVA0</accession>
<comment type="subcellular location">
    <subcellularLocation>
        <location evidence="1">Cell membrane</location>
        <topology evidence="1">Multi-pass membrane protein</topology>
    </subcellularLocation>
</comment>
<feature type="domain" description="G-protein coupled receptors family 1 profile" evidence="13">
    <location>
        <begin position="52"/>
        <end position="309"/>
    </location>
</feature>
<dbReference type="GO" id="GO:0001594">
    <property type="term" value="F:trace-amine receptor activity"/>
    <property type="evidence" value="ECO:0007669"/>
    <property type="project" value="InterPro"/>
</dbReference>
<dbReference type="SUPFAM" id="SSF81321">
    <property type="entry name" value="Family A G protein-coupled receptor-like"/>
    <property type="match status" value="1"/>
</dbReference>
<dbReference type="SMART" id="SM01381">
    <property type="entry name" value="7TM_GPCR_Srsx"/>
    <property type="match status" value="1"/>
</dbReference>
<dbReference type="Pfam" id="PF00001">
    <property type="entry name" value="7tm_1"/>
    <property type="match status" value="1"/>
</dbReference>
<dbReference type="PROSITE" id="PS50262">
    <property type="entry name" value="G_PROTEIN_RECEP_F1_2"/>
    <property type="match status" value="1"/>
</dbReference>
<dbReference type="PRINTS" id="PR00237">
    <property type="entry name" value="GPCRRHODOPSN"/>
</dbReference>
<keyword evidence="9" id="KW-0325">Glycoprotein</keyword>
<evidence type="ECO:0000313" key="15">
    <source>
        <dbReference type="Proteomes" id="UP000694580"/>
    </source>
</evidence>
<evidence type="ECO:0000256" key="8">
    <source>
        <dbReference type="ARBA" id="ARBA00023170"/>
    </source>
</evidence>
<keyword evidence="5 11" id="KW-0297">G-protein coupled receptor</keyword>
<dbReference type="InterPro" id="IPR009132">
    <property type="entry name" value="TAAR_fam"/>
</dbReference>
<sequence length="340" mass="38452">VSISQVEYEESDDVLYCFPDLRDSCPRAHKQTIIRVVMYMFMLATILVTVFGNLLVIISICHFKQLQSPTNFIILSLACVDCFLGSLVLPYSMMRSVEGCWYLGQAVCTLHSGLDMTLSVASILHLCLVAVDRHWAICDPLRYGIKVTTSTVACGIGIIWLFSFTFSFCVLLSKVNLVGMEAFIQNECVGTCLLIFNKQWGVIVSLVAFFVPGTVMSLLYLKIFYVARRHAQSISDRFTAPSAPQASEQRERKAAKTLAFVMGVFLVCWLPFFITTIVDPFLGFSTPYSVFDALVWFGYFNSTCNPLIYGFFYPRFQKAFKMIVSRYVFFHTADFKGVTF</sequence>
<proteinExistence type="inferred from homology"/>
<keyword evidence="8 11" id="KW-0675">Receptor</keyword>
<evidence type="ECO:0000256" key="3">
    <source>
        <dbReference type="ARBA" id="ARBA00022692"/>
    </source>
</evidence>
<feature type="transmembrane region" description="Helical" evidence="12">
    <location>
        <begin position="258"/>
        <end position="278"/>
    </location>
</feature>
<dbReference type="Ensembl" id="ENSDCDT00010046705.1">
    <property type="protein sequence ID" value="ENSDCDP00010037177.1"/>
    <property type="gene ID" value="ENSDCDG00010024250.1"/>
</dbReference>
<feature type="transmembrane region" description="Helical" evidence="12">
    <location>
        <begin position="72"/>
        <end position="93"/>
    </location>
</feature>
<evidence type="ECO:0000256" key="2">
    <source>
        <dbReference type="ARBA" id="ARBA00022475"/>
    </source>
</evidence>
<evidence type="ECO:0000256" key="9">
    <source>
        <dbReference type="ARBA" id="ARBA00023180"/>
    </source>
</evidence>
<dbReference type="PRINTS" id="PR01830">
    <property type="entry name" value="TRACEAMINER"/>
</dbReference>
<dbReference type="FunFam" id="1.20.1070.10:FF:000030">
    <property type="entry name" value="trace amine-associated receptor 1"/>
    <property type="match status" value="1"/>
</dbReference>
<gene>
    <name evidence="14" type="primary">TAAR5</name>
</gene>
<dbReference type="GeneTree" id="ENSGT00950000182934"/>
<dbReference type="PANTHER" id="PTHR24249">
    <property type="entry name" value="HISTAMINE RECEPTOR-RELATED G-PROTEIN COUPLED RECEPTOR"/>
    <property type="match status" value="1"/>
</dbReference>
<evidence type="ECO:0000256" key="6">
    <source>
        <dbReference type="ARBA" id="ARBA00023136"/>
    </source>
</evidence>
<keyword evidence="6 12" id="KW-0472">Membrane</keyword>
<evidence type="ECO:0000256" key="10">
    <source>
        <dbReference type="ARBA" id="ARBA00023224"/>
    </source>
</evidence>
<evidence type="ECO:0000259" key="13">
    <source>
        <dbReference type="PROSITE" id="PS50262"/>
    </source>
</evidence>
<name>A0AAY4CVA0_9TELE</name>
<feature type="transmembrane region" description="Helical" evidence="12">
    <location>
        <begin position="293"/>
        <end position="312"/>
    </location>
</feature>
<evidence type="ECO:0000256" key="5">
    <source>
        <dbReference type="ARBA" id="ARBA00023040"/>
    </source>
</evidence>
<dbReference type="Gene3D" id="1.20.1070.10">
    <property type="entry name" value="Rhodopsin 7-helix transmembrane proteins"/>
    <property type="match status" value="1"/>
</dbReference>
<dbReference type="Proteomes" id="UP000694580">
    <property type="component" value="Chromosome 14"/>
</dbReference>
<keyword evidence="4 12" id="KW-1133">Transmembrane helix</keyword>
<protein>
    <recommendedName>
        <fullName evidence="13">G-protein coupled receptors family 1 profile domain-containing protein</fullName>
    </recommendedName>
</protein>
<reference evidence="14" key="2">
    <citation type="submission" date="2025-08" db="UniProtKB">
        <authorList>
            <consortium name="Ensembl"/>
        </authorList>
    </citation>
    <scope>IDENTIFICATION</scope>
</reference>
<comment type="similarity">
    <text evidence="11">Belongs to the G-protein coupled receptor 1 family.</text>
</comment>
<evidence type="ECO:0000256" key="4">
    <source>
        <dbReference type="ARBA" id="ARBA00022989"/>
    </source>
</evidence>
<feature type="transmembrane region" description="Helical" evidence="12">
    <location>
        <begin position="36"/>
        <end position="60"/>
    </location>
</feature>
<evidence type="ECO:0000256" key="1">
    <source>
        <dbReference type="ARBA" id="ARBA00004651"/>
    </source>
</evidence>
<dbReference type="PROSITE" id="PS00237">
    <property type="entry name" value="G_PROTEIN_RECEP_F1_1"/>
    <property type="match status" value="1"/>
</dbReference>
<evidence type="ECO:0000256" key="11">
    <source>
        <dbReference type="RuleBase" id="RU000688"/>
    </source>
</evidence>
<feature type="transmembrane region" description="Helical" evidence="12">
    <location>
        <begin position="200"/>
        <end position="221"/>
    </location>
</feature>
<evidence type="ECO:0000256" key="12">
    <source>
        <dbReference type="SAM" id="Phobius"/>
    </source>
</evidence>
<dbReference type="InterPro" id="IPR017452">
    <property type="entry name" value="GPCR_Rhodpsn_7TM"/>
</dbReference>